<reference evidence="3" key="1">
    <citation type="journal article" date="2012" name="MBio">
        <title>Comparative genome analysis of Trichophyton rubrum and related dermatophytes reveals candidate genes involved in infection.</title>
        <authorList>
            <person name="Martinez D.A."/>
            <person name="Oliver B.G."/>
            <person name="Graeser Y."/>
            <person name="Goldberg J.M."/>
            <person name="Li W."/>
            <person name="Martinez-Rossi N.M."/>
            <person name="Monod M."/>
            <person name="Shelest E."/>
            <person name="Barton R.C."/>
            <person name="Birch E."/>
            <person name="Brakhage A.A."/>
            <person name="Chen Z."/>
            <person name="Gurr S.J."/>
            <person name="Heiman D."/>
            <person name="Heitman J."/>
            <person name="Kosti I."/>
            <person name="Rossi A."/>
            <person name="Saif S."/>
            <person name="Samalova M."/>
            <person name="Saunders C.W."/>
            <person name="Shea T."/>
            <person name="Summerbell R.C."/>
            <person name="Xu J."/>
            <person name="Young S."/>
            <person name="Zeng Q."/>
            <person name="Birren B.W."/>
            <person name="Cuomo C.A."/>
            <person name="White T.C."/>
        </authorList>
    </citation>
    <scope>NUCLEOTIDE SEQUENCE [LARGE SCALE GENOMIC DNA]</scope>
    <source>
        <strain evidence="3">ATCC MYA-4606 / CBS 127.97</strain>
    </source>
</reference>
<gene>
    <name evidence="2" type="ORF">TEQG_04658</name>
</gene>
<dbReference type="EMBL" id="DS995741">
    <property type="protein sequence ID" value="EGE05649.1"/>
    <property type="molecule type" value="Genomic_DNA"/>
</dbReference>
<feature type="region of interest" description="Disordered" evidence="1">
    <location>
        <begin position="26"/>
        <end position="55"/>
    </location>
</feature>
<evidence type="ECO:0000256" key="1">
    <source>
        <dbReference type="SAM" id="MobiDB-lite"/>
    </source>
</evidence>
<accession>F2PUT1</accession>
<sequence>MPFRPAVGILVSWKIGIKGQTWDMLSSPGSEVGTAGQGDQATRTREGPVPAPEDVMSYRKDGLAGTGELSYLASAGQIDSGGQSYMFVVYAAYECVHRG</sequence>
<protein>
    <submittedName>
        <fullName evidence="2">Uncharacterized protein</fullName>
    </submittedName>
</protein>
<dbReference type="VEuPathDB" id="FungiDB:TEQG_04658"/>
<evidence type="ECO:0000313" key="2">
    <source>
        <dbReference type="EMBL" id="EGE05649.1"/>
    </source>
</evidence>
<organism evidence="2 3">
    <name type="scientific">Trichophyton equinum (strain ATCC MYA-4606 / CBS 127.97)</name>
    <name type="common">Horse ringworm fungus</name>
    <dbReference type="NCBI Taxonomy" id="559882"/>
    <lineage>
        <taxon>Eukaryota</taxon>
        <taxon>Fungi</taxon>
        <taxon>Dikarya</taxon>
        <taxon>Ascomycota</taxon>
        <taxon>Pezizomycotina</taxon>
        <taxon>Eurotiomycetes</taxon>
        <taxon>Eurotiomycetidae</taxon>
        <taxon>Onygenales</taxon>
        <taxon>Arthrodermataceae</taxon>
        <taxon>Trichophyton</taxon>
    </lineage>
</organism>
<dbReference type="AlphaFoldDB" id="F2PUT1"/>
<keyword evidence="3" id="KW-1185">Reference proteome</keyword>
<dbReference type="Proteomes" id="UP000009169">
    <property type="component" value="Unassembled WGS sequence"/>
</dbReference>
<dbReference type="HOGENOM" id="CLU_2322017_0_0_1"/>
<evidence type="ECO:0000313" key="3">
    <source>
        <dbReference type="Proteomes" id="UP000009169"/>
    </source>
</evidence>
<proteinExistence type="predicted"/>
<name>F2PUT1_TRIEC</name>